<evidence type="ECO:0000313" key="2">
    <source>
        <dbReference type="Proteomes" id="UP000198870"/>
    </source>
</evidence>
<organism evidence="1 2">
    <name type="scientific">Desulfoluna spongiiphila</name>
    <dbReference type="NCBI Taxonomy" id="419481"/>
    <lineage>
        <taxon>Bacteria</taxon>
        <taxon>Pseudomonadati</taxon>
        <taxon>Thermodesulfobacteriota</taxon>
        <taxon>Desulfobacteria</taxon>
        <taxon>Desulfobacterales</taxon>
        <taxon>Desulfolunaceae</taxon>
        <taxon>Desulfoluna</taxon>
    </lineage>
</organism>
<sequence length="292" mass="33873">MANVVRNAKDLKLLEIPASSRELDVYFDAKSWIERDYSALQATRPDIDKANFTVWGKSFSEELAKAKSIIQQNDEAIRKYEESKPVGESLELICKAVSFGETGAKWVADPEKYNATYSAMLEYYEYYTNDKEKAIAIDEKAYTFMQDEIEYCDKHFVEPFLVMKEQYDAEVEAENERLAALADDLGFSKGPFIGIVDFVRAIQDKEIKKRHAKRYMVLQSSDDWFEVQNLDRKYVYYTNDDDQIALLREHDGVYSEGSELPNVIFKFVRFEDFVTILGVEKELAVFKAIDEE</sequence>
<proteinExistence type="predicted"/>
<dbReference type="Proteomes" id="UP000198870">
    <property type="component" value="Unassembled WGS sequence"/>
</dbReference>
<evidence type="ECO:0000313" key="1">
    <source>
        <dbReference type="EMBL" id="SCY82831.1"/>
    </source>
</evidence>
<dbReference type="AlphaFoldDB" id="A0A1G5J4E8"/>
<accession>A0A1G5J4E8</accession>
<name>A0A1G5J4E8_9BACT</name>
<reference evidence="1 2" key="1">
    <citation type="submission" date="2016-10" db="EMBL/GenBank/DDBJ databases">
        <authorList>
            <person name="de Groot N.N."/>
        </authorList>
    </citation>
    <scope>NUCLEOTIDE SEQUENCE [LARGE SCALE GENOMIC DNA]</scope>
    <source>
        <strain evidence="1 2">AA1</strain>
    </source>
</reference>
<gene>
    <name evidence="1" type="ORF">SAMN05216233_12469</name>
</gene>
<keyword evidence="2" id="KW-1185">Reference proteome</keyword>
<dbReference type="EMBL" id="FMUX01000024">
    <property type="protein sequence ID" value="SCY82831.1"/>
    <property type="molecule type" value="Genomic_DNA"/>
</dbReference>
<protein>
    <submittedName>
        <fullName evidence="1">Uncharacterized protein</fullName>
    </submittedName>
</protein>